<gene>
    <name evidence="4" type="ORF">JOM49_003326</name>
</gene>
<dbReference type="InterPro" id="IPR000792">
    <property type="entry name" value="Tscrpt_reg_LuxR_C"/>
</dbReference>
<sequence>MRTRAPRLIGRDAESAEVGSALERTRAGHGCSFFVVGEPGIGKTRLAADAIGSALDAGMVVLRGRGSTTGPAVPFRPLTEALLSLVRTGDPDLPARLGPYRPVLGRLVPDWADESSRGGESLVVLAEGVLRLTALAGAAGGCLLFIDDLQDADVETLAVLEYLCGNVSGLPTMVLATVRSEPGDALDLAETAARRDEARLLSLTRLSAQEVHELVRGCLDAEPGEVPEEVSRLLFDDSAGNPLVVEELLHELVAGGTLVHDRDGWRLAGQTRAVPQTLVNSIGRRVDRLGPQGSQLLSVAAVLGQRFPLSVVQRVTGLDDHALLSHLRAAVAAQLLSPDDRGADWYSFQHPLAVEGLLTRLTPVDRAKIAGSLADAVAELHPDLPREWCHLAAELRARAGEDRVAGQLYLRAGRRALDGGAPGTAIALLERAEPALTEHGTAAERGDLLETMLYALAESGQFDRARVLAETLRTTTALGDDSRRIEVCVRLAWAAQVAGRWADGDAQVRAARALLGPDATEEQTVQVDAVDAYLTMFGTEPGRVHRGERLARRALEGAERIGRPATACQAWYAVGLAVRERDLRESDACFQKMLDLAAQHDLATWRNYALTGLAGNAWLAEGDTTALDRARAEALRTGGISLALNADAILGLHSVLCGEFRVAAERLDACLAESARMQLTAITRYVLMAKAALAGQQGDRAAMTAVLTEFAGHGGENSPEMPLAQGLAKVFCALLEEDRPAAEAELAAIAAAQAERQSTFYLAGPHGLQLLLDVLAGRAGWADHERVRDSAAGRMRWNRQFVLLAEAVLLGRDGRAEEAVRVRAEASRTAETFRSARVLGLRLVAEAAIADGWGEPGVWLREAEEYFHRAELAAVASACRTLLRRTGAPVAQRRAGSERVPDSLRVLGVTLREFEVYQLLVHRLANKALAERLHISPRTVEKHVASLLVKTASADRSALADHAVRTLRGRH</sequence>
<dbReference type="SMART" id="SM00421">
    <property type="entry name" value="HTH_LUXR"/>
    <property type="match status" value="1"/>
</dbReference>
<name>A0ABS4PQW1_9PSEU</name>
<reference evidence="4 5" key="1">
    <citation type="submission" date="2021-03" db="EMBL/GenBank/DDBJ databases">
        <title>Sequencing the genomes of 1000 actinobacteria strains.</title>
        <authorList>
            <person name="Klenk H.-P."/>
        </authorList>
    </citation>
    <scope>NUCLEOTIDE SEQUENCE [LARGE SCALE GENOMIC DNA]</scope>
    <source>
        <strain evidence="4 5">DSM 45510</strain>
    </source>
</reference>
<keyword evidence="1" id="KW-0547">Nucleotide-binding</keyword>
<dbReference type="PROSITE" id="PS50043">
    <property type="entry name" value="HTH_LUXR_2"/>
    <property type="match status" value="1"/>
</dbReference>
<proteinExistence type="predicted"/>
<comment type="caution">
    <text evidence="4">The sequence shown here is derived from an EMBL/GenBank/DDBJ whole genome shotgun (WGS) entry which is preliminary data.</text>
</comment>
<feature type="domain" description="HTH luxR-type" evidence="3">
    <location>
        <begin position="900"/>
        <end position="967"/>
    </location>
</feature>
<dbReference type="SUPFAM" id="SSF52540">
    <property type="entry name" value="P-loop containing nucleoside triphosphate hydrolases"/>
    <property type="match status" value="1"/>
</dbReference>
<evidence type="ECO:0000313" key="5">
    <source>
        <dbReference type="Proteomes" id="UP000741013"/>
    </source>
</evidence>
<dbReference type="RefSeq" id="WP_209665174.1">
    <property type="nucleotide sequence ID" value="NZ_JAGGMS010000001.1"/>
</dbReference>
<accession>A0ABS4PQW1</accession>
<keyword evidence="4" id="KW-0238">DNA-binding</keyword>
<dbReference type="Pfam" id="PF00196">
    <property type="entry name" value="GerE"/>
    <property type="match status" value="1"/>
</dbReference>
<evidence type="ECO:0000256" key="1">
    <source>
        <dbReference type="ARBA" id="ARBA00022741"/>
    </source>
</evidence>
<organism evidence="4 5">
    <name type="scientific">Amycolatopsis magusensis</name>
    <dbReference type="NCBI Taxonomy" id="882444"/>
    <lineage>
        <taxon>Bacteria</taxon>
        <taxon>Bacillati</taxon>
        <taxon>Actinomycetota</taxon>
        <taxon>Actinomycetes</taxon>
        <taxon>Pseudonocardiales</taxon>
        <taxon>Pseudonocardiaceae</taxon>
        <taxon>Amycolatopsis</taxon>
    </lineage>
</organism>
<dbReference type="InterPro" id="IPR027417">
    <property type="entry name" value="P-loop_NTPase"/>
</dbReference>
<keyword evidence="2" id="KW-0067">ATP-binding</keyword>
<dbReference type="EMBL" id="JAGGMS010000001">
    <property type="protein sequence ID" value="MBP2181800.1"/>
    <property type="molecule type" value="Genomic_DNA"/>
</dbReference>
<dbReference type="Proteomes" id="UP000741013">
    <property type="component" value="Unassembled WGS sequence"/>
</dbReference>
<dbReference type="GO" id="GO:0003677">
    <property type="term" value="F:DNA binding"/>
    <property type="evidence" value="ECO:0007669"/>
    <property type="project" value="UniProtKB-KW"/>
</dbReference>
<dbReference type="InterPro" id="IPR041664">
    <property type="entry name" value="AAA_16"/>
</dbReference>
<protein>
    <submittedName>
        <fullName evidence="4">DNA-binding CsgD family transcriptional regulator</fullName>
    </submittedName>
</protein>
<dbReference type="Gene3D" id="1.10.10.10">
    <property type="entry name" value="Winged helix-like DNA-binding domain superfamily/Winged helix DNA-binding domain"/>
    <property type="match status" value="1"/>
</dbReference>
<dbReference type="Pfam" id="PF13191">
    <property type="entry name" value="AAA_16"/>
    <property type="match status" value="1"/>
</dbReference>
<dbReference type="SUPFAM" id="SSF46894">
    <property type="entry name" value="C-terminal effector domain of the bipartite response regulators"/>
    <property type="match status" value="1"/>
</dbReference>
<dbReference type="PANTHER" id="PTHR16305:SF35">
    <property type="entry name" value="TRANSCRIPTIONAL ACTIVATOR DOMAIN"/>
    <property type="match status" value="1"/>
</dbReference>
<keyword evidence="5" id="KW-1185">Reference proteome</keyword>
<dbReference type="CDD" id="cd06170">
    <property type="entry name" value="LuxR_C_like"/>
    <property type="match status" value="1"/>
</dbReference>
<evidence type="ECO:0000259" key="3">
    <source>
        <dbReference type="PROSITE" id="PS50043"/>
    </source>
</evidence>
<evidence type="ECO:0000256" key="2">
    <source>
        <dbReference type="ARBA" id="ARBA00022840"/>
    </source>
</evidence>
<dbReference type="InterPro" id="IPR036388">
    <property type="entry name" value="WH-like_DNA-bd_sf"/>
</dbReference>
<dbReference type="InterPro" id="IPR016032">
    <property type="entry name" value="Sig_transdc_resp-reg_C-effctor"/>
</dbReference>
<dbReference type="PANTHER" id="PTHR16305">
    <property type="entry name" value="TESTICULAR SOLUBLE ADENYLYL CYCLASE"/>
    <property type="match status" value="1"/>
</dbReference>
<evidence type="ECO:0000313" key="4">
    <source>
        <dbReference type="EMBL" id="MBP2181800.1"/>
    </source>
</evidence>